<evidence type="ECO:0000313" key="2">
    <source>
        <dbReference type="EMBL" id="MBB6543450.1"/>
    </source>
</evidence>
<evidence type="ECO:0000256" key="1">
    <source>
        <dbReference type="SAM" id="Phobius"/>
    </source>
</evidence>
<dbReference type="RefSeq" id="WP_184424240.1">
    <property type="nucleotide sequence ID" value="NZ_AP027362.1"/>
</dbReference>
<comment type="caution">
    <text evidence="2">The sequence shown here is derived from an EMBL/GenBank/DDBJ whole genome shotgun (WGS) entry which is preliminary data.</text>
</comment>
<accession>A0A7X0TTU8</accession>
<keyword evidence="3" id="KW-1185">Reference proteome</keyword>
<dbReference type="EMBL" id="JACHHU010000014">
    <property type="protein sequence ID" value="MBB6543450.1"/>
    <property type="molecule type" value="Genomic_DNA"/>
</dbReference>
<reference evidence="2 3" key="1">
    <citation type="submission" date="2020-08" db="EMBL/GenBank/DDBJ databases">
        <title>Genomic Encyclopedia of Type Strains, Phase IV (KMG-IV): sequencing the most valuable type-strain genomes for metagenomic binning, comparative biology and taxonomic classification.</title>
        <authorList>
            <person name="Goeker M."/>
        </authorList>
    </citation>
    <scope>NUCLEOTIDE SEQUENCE [LARGE SCALE GENOMIC DNA]</scope>
    <source>
        <strain evidence="2 3">DSM 26287</strain>
    </source>
</reference>
<feature type="transmembrane region" description="Helical" evidence="1">
    <location>
        <begin position="37"/>
        <end position="59"/>
    </location>
</feature>
<name>A0A7X0TTU8_9GAMM</name>
<evidence type="ECO:0000313" key="3">
    <source>
        <dbReference type="Proteomes" id="UP000537141"/>
    </source>
</evidence>
<gene>
    <name evidence="2" type="ORF">HNQ55_001971</name>
</gene>
<keyword evidence="1" id="KW-0812">Transmembrane</keyword>
<keyword evidence="1" id="KW-1133">Transmembrane helix</keyword>
<feature type="transmembrane region" description="Helical" evidence="1">
    <location>
        <begin position="6"/>
        <end position="25"/>
    </location>
</feature>
<dbReference type="AlphaFoldDB" id="A0A7X0TTU8"/>
<feature type="transmembrane region" description="Helical" evidence="1">
    <location>
        <begin position="65"/>
        <end position="86"/>
    </location>
</feature>
<feature type="transmembrane region" description="Helical" evidence="1">
    <location>
        <begin position="106"/>
        <end position="126"/>
    </location>
</feature>
<organism evidence="2 3">
    <name type="scientific">Thalassotalea piscium</name>
    <dbReference type="NCBI Taxonomy" id="1230533"/>
    <lineage>
        <taxon>Bacteria</taxon>
        <taxon>Pseudomonadati</taxon>
        <taxon>Pseudomonadota</taxon>
        <taxon>Gammaproteobacteria</taxon>
        <taxon>Alteromonadales</taxon>
        <taxon>Colwelliaceae</taxon>
        <taxon>Thalassotalea</taxon>
    </lineage>
</organism>
<proteinExistence type="predicted"/>
<protein>
    <submittedName>
        <fullName evidence="2">Uncharacterized protein</fullName>
    </submittedName>
</protein>
<dbReference type="Proteomes" id="UP000537141">
    <property type="component" value="Unassembled WGS sequence"/>
</dbReference>
<keyword evidence="1" id="KW-0472">Membrane</keyword>
<sequence>MMLEIYIGLSAIIGLVVIFDGYVVVKNNGVVETNQIIVLTTTIEFVWAIVSVFALFTLNFQQWQILIPVLYLTHNIIGWVYGVLLVSKLPKEPVNKVMVLLWYAKFGFNFGVVFTLACGFILYQMYL</sequence>